<keyword evidence="11 13" id="KW-0472">Membrane</keyword>
<comment type="subcellular location">
    <subcellularLocation>
        <location evidence="1">Cell inner membrane</location>
        <topology evidence="1">Multi-pass membrane protein</topology>
    </subcellularLocation>
</comment>
<comment type="cofactor">
    <cofactor evidence="13">
        <name>Mg(2+)</name>
        <dbReference type="ChEBI" id="CHEBI:18420"/>
    </cofactor>
</comment>
<comment type="catalytic activity">
    <reaction evidence="12 13">
        <text>[(1-&gt;4)-beta-D-glucosyl](n) + UDP-alpha-D-glucose = [(1-&gt;4)-beta-D-glucosyl](n+1) + UDP + H(+)</text>
        <dbReference type="Rhea" id="RHEA:19929"/>
        <dbReference type="Rhea" id="RHEA-COMP:10033"/>
        <dbReference type="Rhea" id="RHEA-COMP:10034"/>
        <dbReference type="ChEBI" id="CHEBI:15378"/>
        <dbReference type="ChEBI" id="CHEBI:18246"/>
        <dbReference type="ChEBI" id="CHEBI:58223"/>
        <dbReference type="ChEBI" id="CHEBI:58885"/>
        <dbReference type="EC" id="2.4.1.12"/>
    </reaction>
</comment>
<reference evidence="17" key="2">
    <citation type="submission" date="2022-03" db="EMBL/GenBank/DDBJ databases">
        <authorList>
            <person name="Ryngajllo M."/>
            <person name="Jacek P."/>
            <person name="Kubiak K."/>
        </authorList>
    </citation>
    <scope>NUCLEOTIDE SEQUENCE</scope>
    <source>
        <strain evidence="17">SI1</strain>
    </source>
</reference>
<comment type="caution">
    <text evidence="17">The sequence shown here is derived from an EMBL/GenBank/DDBJ whole genome shotgun (WGS) entry which is preliminary data.</text>
</comment>
<protein>
    <recommendedName>
        <fullName evidence="13">Cellulose synthase</fullName>
        <ecNumber evidence="13">2.4.1.12</ecNumber>
    </recommendedName>
</protein>
<dbReference type="Pfam" id="PF03170">
    <property type="entry name" value="BcsB"/>
    <property type="match status" value="1"/>
</dbReference>
<evidence type="ECO:0000259" key="16">
    <source>
        <dbReference type="Pfam" id="PF07238"/>
    </source>
</evidence>
<organism evidence="17 18">
    <name type="scientific">Novacetimonas hansenii</name>
    <name type="common">Komagataeibacter hansenii</name>
    <dbReference type="NCBI Taxonomy" id="436"/>
    <lineage>
        <taxon>Bacteria</taxon>
        <taxon>Pseudomonadati</taxon>
        <taxon>Pseudomonadota</taxon>
        <taxon>Alphaproteobacteria</taxon>
        <taxon>Acetobacterales</taxon>
        <taxon>Acetobacteraceae</taxon>
        <taxon>Novacetimonas</taxon>
    </lineage>
</organism>
<keyword evidence="10 13" id="KW-1133">Transmembrane helix</keyword>
<dbReference type="InterPro" id="IPR018513">
    <property type="entry name" value="Cell_synthase_bac"/>
</dbReference>
<evidence type="ECO:0000256" key="3">
    <source>
        <dbReference type="ARBA" id="ARBA00010653"/>
    </source>
</evidence>
<dbReference type="SUPFAM" id="SSF53448">
    <property type="entry name" value="Nucleotide-diphospho-sugar transferases"/>
    <property type="match status" value="1"/>
</dbReference>
<evidence type="ECO:0000256" key="7">
    <source>
        <dbReference type="ARBA" id="ARBA00022679"/>
    </source>
</evidence>
<dbReference type="Pfam" id="PF00535">
    <property type="entry name" value="Glycos_transf_2"/>
    <property type="match status" value="1"/>
</dbReference>
<sequence length="1533" mass="166241">MGKILSIRGAGLIIGVFGLCALIAATSVTLPPEQQLIVAFVCVVIFFIVGHKPSRRSQIFLEVLSGLVSLRYLTWRLTETLSFDTWLQGLLGTMLLVAELYALMMLFLSYFQTIAPLHRAPLPLPPNPDEWPTVDIFVPTYNEELSIVRLTVLGSLGIDWPPEKVRVHILDDGRRPEFAAFAAECGANYIARPTNEHAKAGNLNYAIGHTDGDYILIFDCDHVPTRAFLQLTMGWMVEDPKIALMQTPHHFYSPDPFQRNLSAGYRTPPEGNLFYGVVQDGNDFWDATFFCGSCAILRRTAIEQIGGFATQTVTEDAHTALKMQRLGWSTAYLRIPLAGGLATERLILHIGQRVRWARGMLQIFRIDNPLFGRGLSWGQRLCYLSAMTSFLFAVPRVIFLSSPLAFLFFGQNIIAASPLALLAYAIPHMFHAVGTASKINKGWRYSFWSEVYETTMALFLVRVTIVTLLSPSRGKFNVTDKGGLLEKGYFDLGAVYPNIILGLIMFGGLARGVYELSFGHLDQIAERAYLLNSAWAMLSLIIILAAIAVGRETQQKRNSHRIPATIPVEVANADGSIIVTGVTEDLSMGGAAVKMSWPAKLSGPTPVYIRTVLDGEELILPARIIRAGNGRGIFIWTIDNLQQEFSVIRLVFGRADAWVDWGNYKADRPLLSLMDMVLSVKGLFRSSGDIVHRSSPTKPSAGNALSDDTNNPSRKERVLKGTVKMVSLLALLTFASSAQAASAPKAVAAKAPAHQPEASDLPPLPALLPATSGAAQAGAGDASANGPGSPTGQPLAADSADALVENAENTSDTATVHNYTLKDLGAAGSITMRGLAPLQGIEFGIPSDQLVTSARLVLSGSMSPNLRPETNSVTMTLNEQYIGTLRPDPAHPTFGPMSFEINPIFFVSGNRLNFNFASGSKGCSDITNDTLWATISQNSQLQITTIALPPRRLLSRLPQPFYDKNVRQHVTVPMVLAQTYDPQILKSAGILASWFGKQTDFLGVTFPVSSTIPQSGNAILIGVADELPTSLGRPQVNGPAVLELPNPSDANATILVVTGRDRDEVITASKGIAFASAPLPTDSHMDVAPVDIAPRKPNDAPSFIAMDHPVRFGDLVTASKLQGTGFTSGVLSVPFRIPPDLYTWRNRPYKMQVRFRSPAGEAKDVEKSRLDVGINEVYLHSYPLRETHGLVGAVLQGVGLARPASGMQVHDLDVPPWTVFGQDQLNFYFDAMPLARGICQSGAANNAFHLGLDPDSTIDFSRAHHIAQMPNLAYMATVGFPFTTYADLSQTAVVLPEHPNAATVGAYLDLMGFMGAATWYPVAGVDIVSADHVSDVADRNLLVISTLATSGEIAPLLSRSSYEVADGHLRTVSHASALDNAIKAVDDPLTAFRDRDSKPQDVDTPLTGGVGAMIEAESPLTAGRTVLALLSSDGAGLNNLLQMLGERKKQANIQGDLVVAHGEDLSSYRTSPVYTIGTLPLWLWPDWYMHNRPVRVLLVGLLGCILIVSVLARALARHATRRFKQLEDERRKS</sequence>
<feature type="region of interest" description="Disordered" evidence="14">
    <location>
        <begin position="751"/>
        <end position="796"/>
    </location>
</feature>
<dbReference type="EMBL" id="JAIBCX010000002">
    <property type="protein sequence ID" value="MCJ8352631.1"/>
    <property type="molecule type" value="Genomic_DNA"/>
</dbReference>
<dbReference type="CDD" id="cd06421">
    <property type="entry name" value="CESA_CelA_like"/>
    <property type="match status" value="1"/>
</dbReference>
<name>A0AAW5EPB8_NOVHA</name>
<evidence type="ECO:0000256" key="6">
    <source>
        <dbReference type="ARBA" id="ARBA00022676"/>
    </source>
</evidence>
<evidence type="ECO:0000256" key="4">
    <source>
        <dbReference type="ARBA" id="ARBA00022475"/>
    </source>
</evidence>
<dbReference type="PANTHER" id="PTHR43867">
    <property type="entry name" value="CELLULOSE SYNTHASE CATALYTIC SUBUNIT A [UDP-FORMING]"/>
    <property type="match status" value="1"/>
</dbReference>
<evidence type="ECO:0000313" key="17">
    <source>
        <dbReference type="EMBL" id="MCJ8352631.1"/>
    </source>
</evidence>
<dbReference type="InterPro" id="IPR009875">
    <property type="entry name" value="PilZ_domain"/>
</dbReference>
<evidence type="ECO:0000256" key="9">
    <source>
        <dbReference type="ARBA" id="ARBA00022916"/>
    </source>
</evidence>
<evidence type="ECO:0000256" key="10">
    <source>
        <dbReference type="ARBA" id="ARBA00022989"/>
    </source>
</evidence>
<dbReference type="Proteomes" id="UP001202887">
    <property type="component" value="Unassembled WGS sequence"/>
</dbReference>
<dbReference type="InterPro" id="IPR003919">
    <property type="entry name" value="Cell_synth_A"/>
</dbReference>
<evidence type="ECO:0000256" key="12">
    <source>
        <dbReference type="ARBA" id="ARBA00048682"/>
    </source>
</evidence>
<proteinExistence type="inferred from homology"/>
<dbReference type="GO" id="GO:0030244">
    <property type="term" value="P:cellulose biosynthetic process"/>
    <property type="evidence" value="ECO:0007669"/>
    <property type="project" value="UniProtKB-KW"/>
</dbReference>
<feature type="transmembrane region" description="Helical" evidence="13">
    <location>
        <begin position="489"/>
        <end position="509"/>
    </location>
</feature>
<evidence type="ECO:0000256" key="5">
    <source>
        <dbReference type="ARBA" id="ARBA00022519"/>
    </source>
</evidence>
<dbReference type="Pfam" id="PF07238">
    <property type="entry name" value="PilZ"/>
    <property type="match status" value="1"/>
</dbReference>
<reference evidence="17" key="1">
    <citation type="journal article" date="2021" name="Polymers (Basel)">
        <title>Highly Stretchable Bacterial Cellulose Produced by Komagataeibacter hansenii SI1.</title>
        <authorList>
            <person name="Cielecka I."/>
            <person name="Ryngajllo M."/>
            <person name="Maniukiewicz W."/>
            <person name="Bielecki S."/>
        </authorList>
    </citation>
    <scope>NUCLEOTIDE SEQUENCE</scope>
    <source>
        <strain evidence="17">SI1</strain>
    </source>
</reference>
<evidence type="ECO:0000313" key="18">
    <source>
        <dbReference type="Proteomes" id="UP001202887"/>
    </source>
</evidence>
<evidence type="ECO:0000256" key="13">
    <source>
        <dbReference type="RuleBase" id="RU365020"/>
    </source>
</evidence>
<dbReference type="EC" id="2.4.1.12" evidence="13"/>
<accession>A0AAW5EPB8</accession>
<keyword evidence="6 13" id="KW-0328">Glycosyltransferase</keyword>
<dbReference type="GO" id="GO:0035438">
    <property type="term" value="F:cyclic-di-GMP binding"/>
    <property type="evidence" value="ECO:0007669"/>
    <property type="project" value="InterPro"/>
</dbReference>
<feature type="transmembrane region" description="Helical" evidence="13">
    <location>
        <begin position="529"/>
        <end position="549"/>
    </location>
</feature>
<dbReference type="RefSeq" id="WP_247065950.1">
    <property type="nucleotide sequence ID" value="NZ_CP094848.1"/>
</dbReference>
<evidence type="ECO:0000256" key="11">
    <source>
        <dbReference type="ARBA" id="ARBA00023136"/>
    </source>
</evidence>
<evidence type="ECO:0000256" key="2">
    <source>
        <dbReference type="ARBA" id="ARBA00010003"/>
    </source>
</evidence>
<comment type="pathway">
    <text evidence="13">Glycan metabolism; bacterial cellulose biosynthesis.</text>
</comment>
<dbReference type="GO" id="GO:0005886">
    <property type="term" value="C:plasma membrane"/>
    <property type="evidence" value="ECO:0007669"/>
    <property type="project" value="UniProtKB-SubCell"/>
</dbReference>
<keyword evidence="7 13" id="KW-0808">Transferase</keyword>
<evidence type="ECO:0000259" key="15">
    <source>
        <dbReference type="Pfam" id="PF00535"/>
    </source>
</evidence>
<keyword evidence="9 13" id="KW-0135">Cellulose biosynthesis</keyword>
<feature type="transmembrane region" description="Helical" evidence="13">
    <location>
        <begin position="90"/>
        <end position="111"/>
    </location>
</feature>
<evidence type="ECO:0000256" key="1">
    <source>
        <dbReference type="ARBA" id="ARBA00004429"/>
    </source>
</evidence>
<dbReference type="InterPro" id="IPR001173">
    <property type="entry name" value="Glyco_trans_2-like"/>
</dbReference>
<keyword evidence="5 13" id="KW-0997">Cell inner membrane</keyword>
<feature type="region of interest" description="Disordered" evidence="14">
    <location>
        <begin position="691"/>
        <end position="714"/>
    </location>
</feature>
<dbReference type="GO" id="GO:0006011">
    <property type="term" value="P:UDP-alpha-D-glucose metabolic process"/>
    <property type="evidence" value="ECO:0007669"/>
    <property type="project" value="InterPro"/>
</dbReference>
<feature type="transmembrane region" description="Helical" evidence="13">
    <location>
        <begin position="1496"/>
        <end position="1516"/>
    </location>
</feature>
<dbReference type="InterPro" id="IPR050321">
    <property type="entry name" value="Glycosyltr_2/OpgH_subfam"/>
</dbReference>
<dbReference type="SUPFAM" id="SSF141371">
    <property type="entry name" value="PilZ domain-like"/>
    <property type="match status" value="1"/>
</dbReference>
<keyword evidence="4 13" id="KW-1003">Cell membrane</keyword>
<dbReference type="Gene3D" id="2.60.120.260">
    <property type="entry name" value="Galactose-binding domain-like"/>
    <property type="match status" value="2"/>
</dbReference>
<feature type="transmembrane region" description="Helical" evidence="13">
    <location>
        <begin position="36"/>
        <end position="52"/>
    </location>
</feature>
<comment type="similarity">
    <text evidence="3">In the C-terminal section; belongs to the AcsB/BcsB family.</text>
</comment>
<feature type="transmembrane region" description="Helical" evidence="13">
    <location>
        <begin position="12"/>
        <end position="30"/>
    </location>
</feature>
<feature type="transmembrane region" description="Helical" evidence="13">
    <location>
        <begin position="381"/>
        <end position="399"/>
    </location>
</feature>
<feature type="transmembrane region" description="Helical" evidence="13">
    <location>
        <begin position="59"/>
        <end position="78"/>
    </location>
</feature>
<feature type="transmembrane region" description="Helical" evidence="13">
    <location>
        <begin position="405"/>
        <end position="426"/>
    </location>
</feature>
<feature type="domain" description="Glycosyltransferase 2-like" evidence="15">
    <location>
        <begin position="136"/>
        <end position="305"/>
    </location>
</feature>
<evidence type="ECO:0000256" key="14">
    <source>
        <dbReference type="SAM" id="MobiDB-lite"/>
    </source>
</evidence>
<feature type="transmembrane region" description="Helical" evidence="13">
    <location>
        <begin position="447"/>
        <end position="469"/>
    </location>
</feature>
<keyword evidence="8 13" id="KW-0812">Transmembrane</keyword>
<dbReference type="InterPro" id="IPR003920">
    <property type="entry name" value="Cell_synth_B"/>
</dbReference>
<keyword evidence="13" id="KW-0973">c-di-GMP</keyword>
<feature type="compositionally biased region" description="Low complexity" evidence="14">
    <location>
        <begin position="767"/>
        <end position="786"/>
    </location>
</feature>
<dbReference type="Gene3D" id="2.40.10.220">
    <property type="entry name" value="predicted glycosyltransferase like domains"/>
    <property type="match status" value="1"/>
</dbReference>
<dbReference type="PANTHER" id="PTHR43867:SF2">
    <property type="entry name" value="CELLULOSE SYNTHASE CATALYTIC SUBUNIT A [UDP-FORMING]"/>
    <property type="match status" value="1"/>
</dbReference>
<gene>
    <name evidence="17" type="primary">bcsA</name>
    <name evidence="17" type="ORF">K1W68_01245</name>
</gene>
<comment type="similarity">
    <text evidence="2">In the N-terminal section; belongs to the glycosyltransferase 2 family.</text>
</comment>
<dbReference type="Gene3D" id="3.90.550.10">
    <property type="entry name" value="Spore Coat Polysaccharide Biosynthesis Protein SpsA, Chain A"/>
    <property type="match status" value="1"/>
</dbReference>
<dbReference type="NCBIfam" id="TIGR03030">
    <property type="entry name" value="CelA"/>
    <property type="match status" value="1"/>
</dbReference>
<dbReference type="PRINTS" id="PR01440">
    <property type="entry name" value="CELLSNTHASEB"/>
</dbReference>
<evidence type="ECO:0000256" key="8">
    <source>
        <dbReference type="ARBA" id="ARBA00022692"/>
    </source>
</evidence>
<dbReference type="GO" id="GO:0016760">
    <property type="term" value="F:cellulose synthase (UDP-forming) activity"/>
    <property type="evidence" value="ECO:0007669"/>
    <property type="project" value="UniProtKB-EC"/>
</dbReference>
<dbReference type="InterPro" id="IPR029044">
    <property type="entry name" value="Nucleotide-diphossugar_trans"/>
</dbReference>
<feature type="domain" description="PilZ" evidence="16">
    <location>
        <begin position="555"/>
        <end position="630"/>
    </location>
</feature>